<protein>
    <submittedName>
        <fullName evidence="1">Uncharacterized protein</fullName>
    </submittedName>
</protein>
<proteinExistence type="predicted"/>
<evidence type="ECO:0000313" key="2">
    <source>
        <dbReference type="Proteomes" id="UP000270757"/>
    </source>
</evidence>
<dbReference type="GeneID" id="48948657"/>
<dbReference type="Proteomes" id="UP000270757">
    <property type="component" value="Unassembled WGS sequence"/>
</dbReference>
<gene>
    <name evidence="1" type="ORF">D6J04_06810</name>
</gene>
<comment type="caution">
    <text evidence="1">The sequence shown here is derived from an EMBL/GenBank/DDBJ whole genome shotgun (WGS) entry which is preliminary data.</text>
</comment>
<reference evidence="1 2" key="1">
    <citation type="submission" date="2018-09" db="EMBL/GenBank/DDBJ databases">
        <title>Draft genome sequences of Legionella taurinensis isolated from water samples.</title>
        <authorList>
            <person name="Chakeri A."/>
            <person name="Allerberger F."/>
            <person name="Kundi M."/>
            <person name="Ruppitsch W."/>
            <person name="Schmid D."/>
        </authorList>
    </citation>
    <scope>NUCLEOTIDE SEQUENCE [LARGE SCALE GENOMIC DNA]</scope>
    <source>
        <strain evidence="1 2">4570-18-6</strain>
    </source>
</reference>
<name>A0A3A5L7J6_9GAMM</name>
<dbReference type="EMBL" id="QZWB01000006">
    <property type="protein sequence ID" value="RJT47275.1"/>
    <property type="molecule type" value="Genomic_DNA"/>
</dbReference>
<sequence>MDAMGAIVSILIPLLTGALAGAIVTAWNTNHINKRNNRIARLEHKINNLYGPLAFLMRCTLIYLENSRGLIQQHQDYFVPNKFSQSLDVQSKVDSQSNATIELSNYYFDKAIENNQLIFKLISENYSLIDSEEDEGLINEFVGMFIRLSVEYINPQIQIGEIPIEIQNNRGKLGTIASDFIDHIITKSKLLKEQLEKQTR</sequence>
<dbReference type="AlphaFoldDB" id="A0A3A5L7J6"/>
<accession>A0A3A5L7J6</accession>
<evidence type="ECO:0000313" key="1">
    <source>
        <dbReference type="EMBL" id="RJT47275.1"/>
    </source>
</evidence>
<organism evidence="1 2">
    <name type="scientific">Legionella taurinensis</name>
    <dbReference type="NCBI Taxonomy" id="70611"/>
    <lineage>
        <taxon>Bacteria</taxon>
        <taxon>Pseudomonadati</taxon>
        <taxon>Pseudomonadota</taxon>
        <taxon>Gammaproteobacteria</taxon>
        <taxon>Legionellales</taxon>
        <taxon>Legionellaceae</taxon>
        <taxon>Legionella</taxon>
    </lineage>
</organism>
<dbReference type="RefSeq" id="WP_115301023.1">
    <property type="nucleotide sequence ID" value="NZ_CAAAIR010000004.1"/>
</dbReference>